<dbReference type="SUPFAM" id="SSF54506">
    <property type="entry name" value="Diaminopimelate epimerase-like"/>
    <property type="match status" value="1"/>
</dbReference>
<feature type="active site" evidence="3">
    <location>
        <position position="42"/>
    </location>
</feature>
<protein>
    <submittedName>
        <fullName evidence="4">PhzF family phenazine biosynthesis protein</fullName>
    </submittedName>
</protein>
<dbReference type="GO" id="GO:0005737">
    <property type="term" value="C:cytoplasm"/>
    <property type="evidence" value="ECO:0007669"/>
    <property type="project" value="TreeGrafter"/>
</dbReference>
<dbReference type="PIRSF" id="PIRSF016184">
    <property type="entry name" value="PhzC_PhzF"/>
    <property type="match status" value="1"/>
</dbReference>
<keyword evidence="5" id="KW-1185">Reference proteome</keyword>
<sequence length="261" mass="29332">MYQIDAFTLEVFKGNPAAVCVLPHWIEEITMQQIAAENNLAETAFIVKEGDDYRIRWFMPHAEIDLCGHATLASAFVIFNYMEENLKEITFLSRSGNLKAIRNQNNAITLDFPSRPPKLIAIPDEIYEALKFKPVSAHASRDLILVYNSEEEILKEDPALALLKDLPYLCIVITARGTTVDFVSRVFDANATSIQEDPVTGSAHSSLVPFWASQLKKNKFKAKQLSQRTGDLYCQLSNDRVYITGFAVPFLTGEINLPNTI</sequence>
<dbReference type="Gene3D" id="3.10.310.10">
    <property type="entry name" value="Diaminopimelate Epimerase, Chain A, domain 1"/>
    <property type="match status" value="2"/>
</dbReference>
<dbReference type="Pfam" id="PF02567">
    <property type="entry name" value="PhzC-PhzF"/>
    <property type="match status" value="1"/>
</dbReference>
<proteinExistence type="inferred from homology"/>
<name>A0A5S5C795_9FLAO</name>
<dbReference type="PANTHER" id="PTHR13774">
    <property type="entry name" value="PHENAZINE BIOSYNTHESIS PROTEIN"/>
    <property type="match status" value="1"/>
</dbReference>
<dbReference type="AlphaFoldDB" id="A0A5S5C795"/>
<evidence type="ECO:0000313" key="4">
    <source>
        <dbReference type="EMBL" id="TYP75214.1"/>
    </source>
</evidence>
<evidence type="ECO:0000256" key="3">
    <source>
        <dbReference type="PIRSR" id="PIRSR016184-1"/>
    </source>
</evidence>
<keyword evidence="2" id="KW-0413">Isomerase</keyword>
<comment type="caution">
    <text evidence="4">The sequence shown here is derived from an EMBL/GenBank/DDBJ whole genome shotgun (WGS) entry which is preliminary data.</text>
</comment>
<evidence type="ECO:0000256" key="1">
    <source>
        <dbReference type="ARBA" id="ARBA00008270"/>
    </source>
</evidence>
<dbReference type="InterPro" id="IPR003719">
    <property type="entry name" value="Phenazine_PhzF-like"/>
</dbReference>
<dbReference type="GO" id="GO:0016853">
    <property type="term" value="F:isomerase activity"/>
    <property type="evidence" value="ECO:0007669"/>
    <property type="project" value="UniProtKB-KW"/>
</dbReference>
<comment type="similarity">
    <text evidence="1">Belongs to the PhzF family.</text>
</comment>
<organism evidence="4 5">
    <name type="scientific">Aquimarina intermedia</name>
    <dbReference type="NCBI Taxonomy" id="350814"/>
    <lineage>
        <taxon>Bacteria</taxon>
        <taxon>Pseudomonadati</taxon>
        <taxon>Bacteroidota</taxon>
        <taxon>Flavobacteriia</taxon>
        <taxon>Flavobacteriales</taxon>
        <taxon>Flavobacteriaceae</taxon>
        <taxon>Aquimarina</taxon>
    </lineage>
</organism>
<evidence type="ECO:0000313" key="5">
    <source>
        <dbReference type="Proteomes" id="UP000324376"/>
    </source>
</evidence>
<dbReference type="Proteomes" id="UP000324376">
    <property type="component" value="Unassembled WGS sequence"/>
</dbReference>
<dbReference type="PANTHER" id="PTHR13774:SF17">
    <property type="entry name" value="PHENAZINE BIOSYNTHESIS-LIKE DOMAIN-CONTAINING PROTEIN"/>
    <property type="match status" value="1"/>
</dbReference>
<accession>A0A5S5C795</accession>
<dbReference type="EMBL" id="VNHU01000003">
    <property type="protein sequence ID" value="TYP75214.1"/>
    <property type="molecule type" value="Genomic_DNA"/>
</dbReference>
<evidence type="ECO:0000256" key="2">
    <source>
        <dbReference type="ARBA" id="ARBA00023235"/>
    </source>
</evidence>
<dbReference type="NCBIfam" id="TIGR00654">
    <property type="entry name" value="PhzF_family"/>
    <property type="match status" value="1"/>
</dbReference>
<reference evidence="4 5" key="1">
    <citation type="submission" date="2019-07" db="EMBL/GenBank/DDBJ databases">
        <title>Genomic Encyclopedia of Archaeal and Bacterial Type Strains, Phase II (KMG-II): from individual species to whole genera.</title>
        <authorList>
            <person name="Goeker M."/>
        </authorList>
    </citation>
    <scope>NUCLEOTIDE SEQUENCE [LARGE SCALE GENOMIC DNA]</scope>
    <source>
        <strain evidence="4 5">DSM 17527</strain>
    </source>
</reference>
<gene>
    <name evidence="4" type="ORF">BD809_103278</name>
</gene>